<keyword evidence="1" id="KW-0732">Signal</keyword>
<comment type="caution">
    <text evidence="2">The sequence shown here is derived from an EMBL/GenBank/DDBJ whole genome shotgun (WGS) entry which is preliminary data.</text>
</comment>
<protein>
    <submittedName>
        <fullName evidence="2">Uncharacterized protein</fullName>
    </submittedName>
</protein>
<keyword evidence="3" id="KW-1185">Reference proteome</keyword>
<evidence type="ECO:0000256" key="1">
    <source>
        <dbReference type="SAM" id="SignalP"/>
    </source>
</evidence>
<gene>
    <name evidence="2" type="ORF">QUW28_07365</name>
</gene>
<dbReference type="Proteomes" id="UP001529421">
    <property type="component" value="Unassembled WGS sequence"/>
</dbReference>
<name>A0ABT7V9Y7_9ACTN</name>
<dbReference type="EMBL" id="JAUDDZ010000010">
    <property type="protein sequence ID" value="MDM8275308.1"/>
    <property type="molecule type" value="Genomic_DNA"/>
</dbReference>
<feature type="signal peptide" evidence="1">
    <location>
        <begin position="1"/>
        <end position="35"/>
    </location>
</feature>
<dbReference type="PROSITE" id="PS51257">
    <property type="entry name" value="PROKAR_LIPOPROTEIN"/>
    <property type="match status" value="1"/>
</dbReference>
<feature type="chain" id="PRO_5045644488" evidence="1">
    <location>
        <begin position="36"/>
        <end position="89"/>
    </location>
</feature>
<dbReference type="RefSeq" id="WP_289545307.1">
    <property type="nucleotide sequence ID" value="NZ_JAUDDZ010000010.1"/>
</dbReference>
<accession>A0ABT7V9Y7</accession>
<evidence type="ECO:0000313" key="2">
    <source>
        <dbReference type="EMBL" id="MDM8275308.1"/>
    </source>
</evidence>
<proteinExistence type="predicted"/>
<sequence length="89" mass="9016">MDKDAIMVLRPVAVGVTAAVLACAALVMGAQAAKADTVSQGGVVISLDGAPVEGDGVRSFEVSSYRIADTGEVVSFDEPFTVTIPDSAM</sequence>
<evidence type="ECO:0000313" key="3">
    <source>
        <dbReference type="Proteomes" id="UP001529421"/>
    </source>
</evidence>
<organism evidence="2 3">
    <name type="scientific">Enorma phocaeensis</name>
    <dbReference type="NCBI Taxonomy" id="1871019"/>
    <lineage>
        <taxon>Bacteria</taxon>
        <taxon>Bacillati</taxon>
        <taxon>Actinomycetota</taxon>
        <taxon>Coriobacteriia</taxon>
        <taxon>Coriobacteriales</taxon>
        <taxon>Coriobacteriaceae</taxon>
        <taxon>Enorma</taxon>
    </lineage>
</organism>
<reference evidence="3" key="1">
    <citation type="submission" date="2023-06" db="EMBL/GenBank/DDBJ databases">
        <title>Identification and characterization of horizontal gene transfer across gut microbiota members of farm animals based on homology search.</title>
        <authorList>
            <person name="Zeman M."/>
            <person name="Kubasova T."/>
            <person name="Jahodarova E."/>
            <person name="Nykrynova M."/>
            <person name="Rychlik I."/>
        </authorList>
    </citation>
    <scope>NUCLEOTIDE SEQUENCE [LARGE SCALE GENOMIC DNA]</scope>
    <source>
        <strain evidence="3">154_Feed</strain>
    </source>
</reference>